<dbReference type="VEuPathDB" id="FungiDB:H310_06083"/>
<dbReference type="GeneID" id="20083133"/>
<dbReference type="AlphaFoldDB" id="A0A024UAG5"/>
<name>A0A024UAG5_9STRA</name>
<evidence type="ECO:0000256" key="1">
    <source>
        <dbReference type="SAM" id="MobiDB-lite"/>
    </source>
</evidence>
<feature type="region of interest" description="Disordered" evidence="1">
    <location>
        <begin position="1"/>
        <end position="85"/>
    </location>
</feature>
<protein>
    <submittedName>
        <fullName evidence="2">Uncharacterized protein</fullName>
    </submittedName>
</protein>
<feature type="compositionally biased region" description="Basic and acidic residues" evidence="1">
    <location>
        <begin position="48"/>
        <end position="57"/>
    </location>
</feature>
<reference evidence="2" key="1">
    <citation type="submission" date="2013-12" db="EMBL/GenBank/DDBJ databases">
        <title>The Genome Sequence of Aphanomyces invadans NJM9701.</title>
        <authorList>
            <consortium name="The Broad Institute Genomics Platform"/>
            <person name="Russ C."/>
            <person name="Tyler B."/>
            <person name="van West P."/>
            <person name="Dieguez-Uribeondo J."/>
            <person name="Young S.K."/>
            <person name="Zeng Q."/>
            <person name="Gargeya S."/>
            <person name="Fitzgerald M."/>
            <person name="Abouelleil A."/>
            <person name="Alvarado L."/>
            <person name="Chapman S.B."/>
            <person name="Gainer-Dewar J."/>
            <person name="Goldberg J."/>
            <person name="Griggs A."/>
            <person name="Gujja S."/>
            <person name="Hansen M."/>
            <person name="Howarth C."/>
            <person name="Imamovic A."/>
            <person name="Ireland A."/>
            <person name="Larimer J."/>
            <person name="McCowan C."/>
            <person name="Murphy C."/>
            <person name="Pearson M."/>
            <person name="Poon T.W."/>
            <person name="Priest M."/>
            <person name="Roberts A."/>
            <person name="Saif S."/>
            <person name="Shea T."/>
            <person name="Sykes S."/>
            <person name="Wortman J."/>
            <person name="Nusbaum C."/>
            <person name="Birren B."/>
        </authorList>
    </citation>
    <scope>NUCLEOTIDE SEQUENCE [LARGE SCALE GENOMIC DNA]</scope>
    <source>
        <strain evidence="2">NJM9701</strain>
    </source>
</reference>
<evidence type="ECO:0000313" key="2">
    <source>
        <dbReference type="EMBL" id="ETW02618.1"/>
    </source>
</evidence>
<dbReference type="OrthoDB" id="79001at2759"/>
<proteinExistence type="predicted"/>
<dbReference type="EMBL" id="KI913961">
    <property type="protein sequence ID" value="ETW02618.1"/>
    <property type="molecule type" value="Genomic_DNA"/>
</dbReference>
<organism evidence="2">
    <name type="scientific">Aphanomyces invadans</name>
    <dbReference type="NCBI Taxonomy" id="157072"/>
    <lineage>
        <taxon>Eukaryota</taxon>
        <taxon>Sar</taxon>
        <taxon>Stramenopiles</taxon>
        <taxon>Oomycota</taxon>
        <taxon>Saprolegniomycetes</taxon>
        <taxon>Saprolegniales</taxon>
        <taxon>Verrucalvaceae</taxon>
        <taxon>Aphanomyces</taxon>
    </lineage>
</organism>
<gene>
    <name evidence="2" type="ORF">H310_06083</name>
</gene>
<sequence length="85" mass="9389">MVGFGRNKKSTATFSDGVGQIDGSSLLDDKGEPNVATLYDTNNNSKKTKLDVKSRNPEDDDCDETTKPPARRSWFRLGRSTQPPQ</sequence>
<accession>A0A024UAG5</accession>
<dbReference type="RefSeq" id="XP_008869223.1">
    <property type="nucleotide sequence ID" value="XM_008871001.1"/>
</dbReference>